<evidence type="ECO:0000256" key="2">
    <source>
        <dbReference type="SAM" id="Phobius"/>
    </source>
</evidence>
<accession>A0A1D8TRL4</accession>
<keyword evidence="2" id="KW-0812">Transmembrane</keyword>
<name>A0A1D8TRL4_9CYAN</name>
<feature type="transmembrane region" description="Helical" evidence="2">
    <location>
        <begin position="12"/>
        <end position="32"/>
    </location>
</feature>
<proteinExistence type="predicted"/>
<feature type="transmembrane region" description="Helical" evidence="2">
    <location>
        <begin position="52"/>
        <end position="74"/>
    </location>
</feature>
<keyword evidence="2" id="KW-0472">Membrane</keyword>
<reference evidence="4" key="1">
    <citation type="submission" date="2016-10" db="EMBL/GenBank/DDBJ databases">
        <title>Comparative genomics uncovers the prolific and rare metabolic potential of the cyanobacterial genus Moorea.</title>
        <authorList>
            <person name="Leao T."/>
            <person name="Castelao G."/>
            <person name="Korobeynikov A."/>
            <person name="Monroe E.A."/>
            <person name="Podell S."/>
            <person name="Glukhov E."/>
            <person name="Allen E."/>
            <person name="Gerwick W.H."/>
            <person name="Gerwick L."/>
        </authorList>
    </citation>
    <scope>NUCLEOTIDE SEQUENCE [LARGE SCALE GENOMIC DNA]</scope>
    <source>
        <strain evidence="4">PAL-8-15-08-1</strain>
    </source>
</reference>
<dbReference type="AlphaFoldDB" id="A0A1D8TRL4"/>
<keyword evidence="1" id="KW-0175">Coiled coil</keyword>
<sequence length="259" mass="28602">MTSPIKQFVLKPIVFSAALFAVLTIPLAWFGSRPLNIEVQEEPVFDGKLMDVAPPYLGLAALLSLTVGTATVAMTGWRSADRNRSDIEAQLSGLEENLKKKEELLETLQLSDSRLDASGLKEFTSEKDTSLSLNDNYQPISNVEQVTSEPLPKTYHPIAETGSVTEPVIITNQTVDHEPSTQSPTKRDLDVRAATARFPSVQSFLAYAPPNAAQEPQMKPTPLNGDEFDQLYTKVQHLMSQMVTVKKAMERRSPKTSLE</sequence>
<keyword evidence="2" id="KW-1133">Transmembrane helix</keyword>
<evidence type="ECO:0000313" key="3">
    <source>
        <dbReference type="EMBL" id="AOX00302.1"/>
    </source>
</evidence>
<evidence type="ECO:0000313" key="4">
    <source>
        <dbReference type="Proteomes" id="UP000177870"/>
    </source>
</evidence>
<gene>
    <name evidence="3" type="ORF">BJP34_13305</name>
</gene>
<dbReference type="Proteomes" id="UP000177870">
    <property type="component" value="Chromosome"/>
</dbReference>
<protein>
    <submittedName>
        <fullName evidence="3">Uncharacterized protein</fullName>
    </submittedName>
</protein>
<organism evidence="3 4">
    <name type="scientific">Moorena producens PAL-8-15-08-1</name>
    <dbReference type="NCBI Taxonomy" id="1458985"/>
    <lineage>
        <taxon>Bacteria</taxon>
        <taxon>Bacillati</taxon>
        <taxon>Cyanobacteriota</taxon>
        <taxon>Cyanophyceae</taxon>
        <taxon>Coleofasciculales</taxon>
        <taxon>Coleofasciculaceae</taxon>
        <taxon>Moorena</taxon>
    </lineage>
</organism>
<dbReference type="OrthoDB" id="529125at2"/>
<feature type="coiled-coil region" evidence="1">
    <location>
        <begin position="84"/>
        <end position="111"/>
    </location>
</feature>
<evidence type="ECO:0000256" key="1">
    <source>
        <dbReference type="SAM" id="Coils"/>
    </source>
</evidence>
<dbReference type="KEGG" id="mpro:BJP34_13305"/>
<dbReference type="RefSeq" id="WP_070392765.1">
    <property type="nucleotide sequence ID" value="NZ_CP017599.1"/>
</dbReference>
<dbReference type="EMBL" id="CP017599">
    <property type="protein sequence ID" value="AOX00302.1"/>
    <property type="molecule type" value="Genomic_DNA"/>
</dbReference>